<dbReference type="Proteomes" id="UP000290204">
    <property type="component" value="Unassembled WGS sequence"/>
</dbReference>
<feature type="transmembrane region" description="Helical" evidence="1">
    <location>
        <begin position="156"/>
        <end position="177"/>
    </location>
</feature>
<accession>A0A4Q1CM69</accession>
<dbReference type="AlphaFoldDB" id="A0A4Q1CM69"/>
<evidence type="ECO:0008006" key="4">
    <source>
        <dbReference type="Google" id="ProtNLM"/>
    </source>
</evidence>
<name>A0A4Q1CM69_9BACT</name>
<keyword evidence="1" id="KW-1133">Transmembrane helix</keyword>
<dbReference type="RefSeq" id="WP_129129472.1">
    <property type="nucleotide sequence ID" value="NZ_SDHW01000001.1"/>
</dbReference>
<keyword evidence="1" id="KW-0812">Transmembrane</keyword>
<protein>
    <recommendedName>
        <fullName evidence="4">DUF1761 domain-containing protein</fullName>
    </recommendedName>
</protein>
<keyword evidence="1" id="KW-0472">Membrane</keyword>
<dbReference type="OrthoDB" id="663225at2"/>
<organism evidence="2 3">
    <name type="scientific">Lacibacter luteus</name>
    <dbReference type="NCBI Taxonomy" id="2508719"/>
    <lineage>
        <taxon>Bacteria</taxon>
        <taxon>Pseudomonadati</taxon>
        <taxon>Bacteroidota</taxon>
        <taxon>Chitinophagia</taxon>
        <taxon>Chitinophagales</taxon>
        <taxon>Chitinophagaceae</taxon>
        <taxon>Lacibacter</taxon>
    </lineage>
</organism>
<comment type="caution">
    <text evidence="2">The sequence shown here is derived from an EMBL/GenBank/DDBJ whole genome shotgun (WGS) entry which is preliminary data.</text>
</comment>
<gene>
    <name evidence="2" type="ORF">ESA94_03550</name>
</gene>
<evidence type="ECO:0000313" key="3">
    <source>
        <dbReference type="Proteomes" id="UP000290204"/>
    </source>
</evidence>
<feature type="transmembrane region" description="Helical" evidence="1">
    <location>
        <begin position="125"/>
        <end position="144"/>
    </location>
</feature>
<feature type="transmembrane region" description="Helical" evidence="1">
    <location>
        <begin position="99"/>
        <end position="118"/>
    </location>
</feature>
<proteinExistence type="predicted"/>
<dbReference type="EMBL" id="SDHW01000001">
    <property type="protein sequence ID" value="RXK62100.1"/>
    <property type="molecule type" value="Genomic_DNA"/>
</dbReference>
<keyword evidence="3" id="KW-1185">Reference proteome</keyword>
<evidence type="ECO:0000313" key="2">
    <source>
        <dbReference type="EMBL" id="RXK62100.1"/>
    </source>
</evidence>
<reference evidence="2 3" key="1">
    <citation type="submission" date="2019-01" db="EMBL/GenBank/DDBJ databases">
        <title>Lacibacter sp. strain TTM-7.</title>
        <authorList>
            <person name="Chen W.-M."/>
        </authorList>
    </citation>
    <scope>NUCLEOTIDE SEQUENCE [LARGE SCALE GENOMIC DNA]</scope>
    <source>
        <strain evidence="2 3">TTM-7</strain>
    </source>
</reference>
<sequence length="181" mass="20607">MKKILIGGLVGGLLLFTWQTISFAVANLHDKGQAYTPKQDTILQFLNNSGLEEGTYFMPRLQNENSSEEMEKFMKEVDGKPWAQLSYYKAWKMDMGMNMARGALTNIIIVCLLAWIFSKMTAQSFGSYFLASIFVGIICFANGPYTGHIWYPKHDINAYLMDAFASWGLVGLWLGWWMGRK</sequence>
<evidence type="ECO:0000256" key="1">
    <source>
        <dbReference type="SAM" id="Phobius"/>
    </source>
</evidence>